<comment type="caution">
    <text evidence="1">The sequence shown here is derived from an EMBL/GenBank/DDBJ whole genome shotgun (WGS) entry which is preliminary data.</text>
</comment>
<organism evidence="1 2">
    <name type="scientific">Pocillopora meandrina</name>
    <dbReference type="NCBI Taxonomy" id="46732"/>
    <lineage>
        <taxon>Eukaryota</taxon>
        <taxon>Metazoa</taxon>
        <taxon>Cnidaria</taxon>
        <taxon>Anthozoa</taxon>
        <taxon>Hexacorallia</taxon>
        <taxon>Scleractinia</taxon>
        <taxon>Astrocoeniina</taxon>
        <taxon>Pocilloporidae</taxon>
        <taxon>Pocillopora</taxon>
    </lineage>
</organism>
<name>A0AAU9XA69_9CNID</name>
<gene>
    <name evidence="1" type="ORF">PMEA_00019610</name>
</gene>
<dbReference type="AlphaFoldDB" id="A0AAU9XA69"/>
<dbReference type="EMBL" id="CALNXJ010000035">
    <property type="protein sequence ID" value="CAH3141248.1"/>
    <property type="molecule type" value="Genomic_DNA"/>
</dbReference>
<proteinExistence type="predicted"/>
<reference evidence="1 2" key="1">
    <citation type="submission" date="2022-05" db="EMBL/GenBank/DDBJ databases">
        <authorList>
            <consortium name="Genoscope - CEA"/>
            <person name="William W."/>
        </authorList>
    </citation>
    <scope>NUCLEOTIDE SEQUENCE [LARGE SCALE GENOMIC DNA]</scope>
</reference>
<evidence type="ECO:0000313" key="1">
    <source>
        <dbReference type="EMBL" id="CAH3141248.1"/>
    </source>
</evidence>
<accession>A0AAU9XA69</accession>
<keyword evidence="2" id="KW-1185">Reference proteome</keyword>
<sequence length="95" mass="10739">TACCFIVTDVFIIVWKETLNHVVFINFIKSINLHAPVIFKSNASFKVISKTAKTVFNHFAQKQGDDILISGTFNKKPSIKTFREIGLLCSYQIIS</sequence>
<evidence type="ECO:0000313" key="2">
    <source>
        <dbReference type="Proteomes" id="UP001159428"/>
    </source>
</evidence>
<dbReference type="Proteomes" id="UP001159428">
    <property type="component" value="Unassembled WGS sequence"/>
</dbReference>
<protein>
    <submittedName>
        <fullName evidence="1">Uncharacterized protein</fullName>
    </submittedName>
</protein>
<feature type="non-terminal residue" evidence="1">
    <location>
        <position position="1"/>
    </location>
</feature>